<gene>
    <name evidence="11" type="ORF">WS67_07775</name>
</gene>
<evidence type="ECO:0000256" key="2">
    <source>
        <dbReference type="ARBA" id="ARBA00010497"/>
    </source>
</evidence>
<sequence length="717" mass="78400">MQSDVLKFIELRLKDDEYGGYFPVTDCEGKIVVSTDKRLIDQVNAAILYIEQGDEANAEFAVAALDKLYRPEQGGFSELTDRYWNPQAVGGARTLHVQLNTARALLLYAEKFGKPIYSTRAFDLLEKVRTLAQQGELAGIYSADWTVALDDAGGLDLEISATCLAATLKKLGIDRGLGVLSALVDRLKQRLEAGAGKWQSRAFLSCEVRAKTAIALAKWASANADDALAGKVRSFLKATIDLYRDTRYGGFWDRVNASEQVKVDWQVSYVKNESPFPIKRTMDAALLLKAVRESGHADAAVEDELIHAVAHFRDAQSGGFFLGMGYFWSTPEDPTVPFARQFWAAPRQPGVFTIGNLSYLPLHVKTLETQIVCAQVAQALPEAPRAGAADIDSELIDHALNGNFRDPHTGAVPTLPVNVDKYLNWLDRARPSKSLPYGLTAEISPLGFRADRTWQVFSALHVLSDLRALDMPIAAAEDLVRSIRNCQNADGGFSEQPGQLSDVFATYCATVSLRLLNSEPLNPQACIDYVNRCQNPDGGFGNVPGLRSDIWHTNLAVLSLHALEAEPADKNGVFAFALACRCADGGFSNMPGLPPDTFSTYRAVSTLGALGKRLAHATATVDWLRALQDPSGPFLYRPGRARSLVGTYMAIASLYLLDSEPKFPEEAKQWVALHQKEDGGFGPLGTTSATTDESFTCIQTLLILQRSLTPYWVAVVN</sequence>
<reference evidence="11 12" key="1">
    <citation type="submission" date="2015-11" db="EMBL/GenBank/DDBJ databases">
        <title>Expanding the genomic diversity of Burkholderia species for the development of highly accurate diagnostics.</title>
        <authorList>
            <person name="Sahl J."/>
            <person name="Keim P."/>
            <person name="Wagner D."/>
        </authorList>
    </citation>
    <scope>NUCLEOTIDE SEQUENCE [LARGE SCALE GENOMIC DNA]</scope>
    <source>
        <strain evidence="11 12">TSV85</strain>
    </source>
</reference>
<protein>
    <recommendedName>
        <fullName evidence="8">Geranylgeranyl transferase type II subunit beta</fullName>
    </recommendedName>
    <alternativeName>
        <fullName evidence="9">Type II protein geranyl-geranyltransferase subunit beta</fullName>
    </alternativeName>
</protein>
<evidence type="ECO:0000256" key="9">
    <source>
        <dbReference type="ARBA" id="ARBA00032766"/>
    </source>
</evidence>
<dbReference type="CDD" id="cd02890">
    <property type="entry name" value="PTase"/>
    <property type="match status" value="1"/>
</dbReference>
<evidence type="ECO:0000256" key="5">
    <source>
        <dbReference type="ARBA" id="ARBA00022723"/>
    </source>
</evidence>
<comment type="caution">
    <text evidence="11">The sequence shown here is derived from an EMBL/GenBank/DDBJ whole genome shotgun (WGS) entry which is preliminary data.</text>
</comment>
<dbReference type="PANTHER" id="PTHR11774">
    <property type="entry name" value="GERANYLGERANYL TRANSFERASE TYPE BETA SUBUNIT"/>
    <property type="match status" value="1"/>
</dbReference>
<dbReference type="PANTHER" id="PTHR11774:SF11">
    <property type="entry name" value="GERANYLGERANYL TRANSFERASE TYPE-2 SUBUNIT BETA"/>
    <property type="match status" value="1"/>
</dbReference>
<dbReference type="RefSeq" id="WP_059514833.1">
    <property type="nucleotide sequence ID" value="NZ_LOWA01000018.1"/>
</dbReference>
<dbReference type="InterPro" id="IPR001330">
    <property type="entry name" value="Prenyltrans"/>
</dbReference>
<organism evidence="11 12">
    <name type="scientific">Burkholderia singularis</name>
    <dbReference type="NCBI Taxonomy" id="1503053"/>
    <lineage>
        <taxon>Bacteria</taxon>
        <taxon>Pseudomonadati</taxon>
        <taxon>Pseudomonadota</taxon>
        <taxon>Betaproteobacteria</taxon>
        <taxon>Burkholderiales</taxon>
        <taxon>Burkholderiaceae</taxon>
        <taxon>Burkholderia</taxon>
        <taxon>pseudomallei group</taxon>
    </lineage>
</organism>
<dbReference type="SUPFAM" id="SSF48208">
    <property type="entry name" value="Six-hairpin glycosidases"/>
    <property type="match status" value="1"/>
</dbReference>
<evidence type="ECO:0000256" key="6">
    <source>
        <dbReference type="ARBA" id="ARBA00022737"/>
    </source>
</evidence>
<dbReference type="GO" id="GO:0008318">
    <property type="term" value="F:protein prenyltransferase activity"/>
    <property type="evidence" value="ECO:0007669"/>
    <property type="project" value="InterPro"/>
</dbReference>
<dbReference type="AlphaFoldDB" id="A0A103E597"/>
<evidence type="ECO:0000256" key="8">
    <source>
        <dbReference type="ARBA" id="ARBA00030816"/>
    </source>
</evidence>
<evidence type="ECO:0000256" key="7">
    <source>
        <dbReference type="ARBA" id="ARBA00022833"/>
    </source>
</evidence>
<comment type="similarity">
    <text evidence="2">Belongs to the protein prenyltransferase subunit beta family.</text>
</comment>
<dbReference type="Pfam" id="PF00432">
    <property type="entry name" value="Prenyltrans"/>
    <property type="match status" value="1"/>
</dbReference>
<evidence type="ECO:0000256" key="4">
    <source>
        <dbReference type="ARBA" id="ARBA00022679"/>
    </source>
</evidence>
<accession>A0A103E597</accession>
<keyword evidence="7" id="KW-0862">Zinc</keyword>
<dbReference type="EMBL" id="LOWA01000018">
    <property type="protein sequence ID" value="KVE28618.1"/>
    <property type="molecule type" value="Genomic_DNA"/>
</dbReference>
<name>A0A103E597_9BURK</name>
<keyword evidence="3" id="KW-0637">Prenyltransferase</keyword>
<feature type="domain" description="Prenyltransferase alpha-alpha toroid" evidence="10">
    <location>
        <begin position="449"/>
        <end position="592"/>
    </location>
</feature>
<dbReference type="GO" id="GO:0046872">
    <property type="term" value="F:metal ion binding"/>
    <property type="evidence" value="ECO:0007669"/>
    <property type="project" value="UniProtKB-KW"/>
</dbReference>
<keyword evidence="4" id="KW-0808">Transferase</keyword>
<dbReference type="InterPro" id="IPR045089">
    <property type="entry name" value="PGGT1B-like"/>
</dbReference>
<dbReference type="OrthoDB" id="7006116at2"/>
<dbReference type="GO" id="GO:0005975">
    <property type="term" value="P:carbohydrate metabolic process"/>
    <property type="evidence" value="ECO:0007669"/>
    <property type="project" value="InterPro"/>
</dbReference>
<dbReference type="InterPro" id="IPR012341">
    <property type="entry name" value="6hp_glycosidase-like_sf"/>
</dbReference>
<dbReference type="Gene3D" id="1.50.10.20">
    <property type="match status" value="2"/>
</dbReference>
<dbReference type="Proteomes" id="UP000062788">
    <property type="component" value="Unassembled WGS sequence"/>
</dbReference>
<dbReference type="InterPro" id="IPR008930">
    <property type="entry name" value="Terpenoid_cyclase/PrenylTrfase"/>
</dbReference>
<evidence type="ECO:0000256" key="3">
    <source>
        <dbReference type="ARBA" id="ARBA00022602"/>
    </source>
</evidence>
<keyword evidence="6" id="KW-0677">Repeat</keyword>
<keyword evidence="5" id="KW-0479">Metal-binding</keyword>
<dbReference type="InterPro" id="IPR008928">
    <property type="entry name" value="6-hairpin_glycosidase_sf"/>
</dbReference>
<keyword evidence="12" id="KW-1185">Reference proteome</keyword>
<evidence type="ECO:0000259" key="10">
    <source>
        <dbReference type="Pfam" id="PF00432"/>
    </source>
</evidence>
<dbReference type="SUPFAM" id="SSF48239">
    <property type="entry name" value="Terpenoid cyclases/Protein prenyltransferases"/>
    <property type="match status" value="2"/>
</dbReference>
<proteinExistence type="inferred from homology"/>
<dbReference type="Gene3D" id="1.50.10.10">
    <property type="match status" value="1"/>
</dbReference>
<evidence type="ECO:0000256" key="1">
    <source>
        <dbReference type="ARBA" id="ARBA00001947"/>
    </source>
</evidence>
<comment type="cofactor">
    <cofactor evidence="1">
        <name>Zn(2+)</name>
        <dbReference type="ChEBI" id="CHEBI:29105"/>
    </cofactor>
</comment>
<evidence type="ECO:0000313" key="11">
    <source>
        <dbReference type="EMBL" id="KVE28618.1"/>
    </source>
</evidence>
<evidence type="ECO:0000313" key="12">
    <source>
        <dbReference type="Proteomes" id="UP000062788"/>
    </source>
</evidence>